<evidence type="ECO:0000313" key="2">
    <source>
        <dbReference type="EMBL" id="RUO28404.1"/>
    </source>
</evidence>
<feature type="transmembrane region" description="Helical" evidence="1">
    <location>
        <begin position="117"/>
        <end position="136"/>
    </location>
</feature>
<gene>
    <name evidence="2" type="ORF">CWE07_00950</name>
</gene>
<sequence>MWLKLSFSAMALAVLVCYWPYYGPQNFLWFSDVALFLLVPALWFKLRLIASSMAIAVLLPELFWTFDFLTLSYLTPIASYMFNSEIALHIRFLSALFHLALPPVLIYLLYRLGYDRRAIVVQPLISAVILILTYLFTDPARNINWAFGPGFVQSFTHPWLYLFGLWLALLIVVYLPTHWLLTRYFRTCQSKPSTV</sequence>
<protein>
    <submittedName>
        <fullName evidence="2">Membrane-associated protein</fullName>
    </submittedName>
</protein>
<feature type="transmembrane region" description="Helical" evidence="1">
    <location>
        <begin position="27"/>
        <end position="46"/>
    </location>
</feature>
<keyword evidence="1" id="KW-0812">Transmembrane</keyword>
<name>A0ABY0BVZ1_9GAMM</name>
<feature type="transmembrane region" description="Helical" evidence="1">
    <location>
        <begin position="5"/>
        <end position="21"/>
    </location>
</feature>
<keyword evidence="1" id="KW-1133">Transmembrane helix</keyword>
<evidence type="ECO:0000256" key="1">
    <source>
        <dbReference type="SAM" id="Phobius"/>
    </source>
</evidence>
<organism evidence="2 3">
    <name type="scientific">Aliidiomarina maris</name>
    <dbReference type="NCBI Taxonomy" id="531312"/>
    <lineage>
        <taxon>Bacteria</taxon>
        <taxon>Pseudomonadati</taxon>
        <taxon>Pseudomonadota</taxon>
        <taxon>Gammaproteobacteria</taxon>
        <taxon>Alteromonadales</taxon>
        <taxon>Idiomarinaceae</taxon>
        <taxon>Aliidiomarina</taxon>
    </lineage>
</organism>
<feature type="transmembrane region" description="Helical" evidence="1">
    <location>
        <begin position="159"/>
        <end position="181"/>
    </location>
</feature>
<reference evidence="2 3" key="1">
    <citation type="journal article" date="2018" name="Front. Microbiol.">
        <title>Genome-Based Analysis Reveals the Taxonomy and Diversity of the Family Idiomarinaceae.</title>
        <authorList>
            <person name="Liu Y."/>
            <person name="Lai Q."/>
            <person name="Shao Z."/>
        </authorList>
    </citation>
    <scope>NUCLEOTIDE SEQUENCE [LARGE SCALE GENOMIC DNA]</scope>
    <source>
        <strain evidence="2 3">CF12-14</strain>
    </source>
</reference>
<proteinExistence type="predicted"/>
<accession>A0ABY0BVZ1</accession>
<feature type="transmembrane region" description="Helical" evidence="1">
    <location>
        <begin position="86"/>
        <end position="110"/>
    </location>
</feature>
<keyword evidence="3" id="KW-1185">Reference proteome</keyword>
<keyword evidence="1" id="KW-0472">Membrane</keyword>
<dbReference type="Proteomes" id="UP000287865">
    <property type="component" value="Unassembled WGS sequence"/>
</dbReference>
<evidence type="ECO:0000313" key="3">
    <source>
        <dbReference type="Proteomes" id="UP000287865"/>
    </source>
</evidence>
<comment type="caution">
    <text evidence="2">The sequence shown here is derived from an EMBL/GenBank/DDBJ whole genome shotgun (WGS) entry which is preliminary data.</text>
</comment>
<feature type="transmembrane region" description="Helical" evidence="1">
    <location>
        <begin position="53"/>
        <end position="74"/>
    </location>
</feature>
<dbReference type="EMBL" id="PIPK01000001">
    <property type="protein sequence ID" value="RUO28404.1"/>
    <property type="molecule type" value="Genomic_DNA"/>
</dbReference>